<evidence type="ECO:0000313" key="3">
    <source>
        <dbReference type="EMBL" id="CAG8409831.1"/>
    </source>
</evidence>
<feature type="compositionally biased region" description="Basic and acidic residues" evidence="1">
    <location>
        <begin position="122"/>
        <end position="135"/>
    </location>
</feature>
<dbReference type="EMBL" id="CAJVPA010000217">
    <property type="protein sequence ID" value="CAG8409831.1"/>
    <property type="molecule type" value="Genomic_DNA"/>
</dbReference>
<dbReference type="Pfam" id="PF01636">
    <property type="entry name" value="APH"/>
    <property type="match status" value="1"/>
</dbReference>
<evidence type="ECO:0000256" key="1">
    <source>
        <dbReference type="SAM" id="MobiDB-lite"/>
    </source>
</evidence>
<dbReference type="Proteomes" id="UP001152646">
    <property type="component" value="Unassembled WGS sequence"/>
</dbReference>
<dbReference type="PANTHER" id="PTHR21310:SF15">
    <property type="entry name" value="AMINOGLYCOSIDE PHOSPHOTRANSFERASE DOMAIN-CONTAINING PROTEIN"/>
    <property type="match status" value="1"/>
</dbReference>
<sequence length="436" mass="49516">MTNQNMSKQIVQFPIIFAFPSTCTKTIMEKSLCPDPSLNRDLMKEFERALERNPTVNLKALIPDSYLQQVDAQSESPTHTAKLNKRTVKELQDALRDDPEVDLLSVFPPNYSRRRHFAAQTDEAKTGSGKDERPMPPDVMPPDFRKRLDSVDTAEIIFPLSKGVTTVLTSFSNSPDGYMDTEQSFLSEIRRLLWESKKIWENPIRGIVVQCSDDIVAKVITTKGDYTEYTAMQYLAEQIPEIPAPRPYGLIKFGSFCIIFMSYIPSMTLTEAWPCLSHEQKISVQHQLDGIFRKLRSVRKADGHYLGLGGGVKGNEANTTVSTVVCSTHHGSTTYAAFLRSFLTDPNQGSVLTHGDVRQDNILVKLNQDAWTVTGVIDWEDSGFYPDYYECTQLTRTLSVMEEDDWYLYLPASISPSQFPIRWLVDRLWDVHTKTT</sequence>
<protein>
    <recommendedName>
        <fullName evidence="2">Aminoglycoside phosphotransferase domain-containing protein</fullName>
    </recommendedName>
</protein>
<dbReference type="InterPro" id="IPR011009">
    <property type="entry name" value="Kinase-like_dom_sf"/>
</dbReference>
<dbReference type="InterPro" id="IPR002575">
    <property type="entry name" value="Aminoglycoside_PTrfase"/>
</dbReference>
<proteinExistence type="predicted"/>
<feature type="domain" description="Aminoglycoside phosphotransferase" evidence="2">
    <location>
        <begin position="228"/>
        <end position="394"/>
    </location>
</feature>
<accession>A0A9W4NTS2</accession>
<dbReference type="CDD" id="cd05120">
    <property type="entry name" value="APH_ChoK_like"/>
    <property type="match status" value="1"/>
</dbReference>
<dbReference type="OrthoDB" id="2906425at2759"/>
<dbReference type="PANTHER" id="PTHR21310">
    <property type="entry name" value="AMINOGLYCOSIDE PHOSPHOTRANSFERASE-RELATED-RELATED"/>
    <property type="match status" value="1"/>
</dbReference>
<dbReference type="AlphaFoldDB" id="A0A9W4NTS2"/>
<comment type="caution">
    <text evidence="3">The sequence shown here is derived from an EMBL/GenBank/DDBJ whole genome shotgun (WGS) entry which is preliminary data.</text>
</comment>
<dbReference type="InterPro" id="IPR051678">
    <property type="entry name" value="AGP_Transferase"/>
</dbReference>
<feature type="region of interest" description="Disordered" evidence="1">
    <location>
        <begin position="117"/>
        <end position="143"/>
    </location>
</feature>
<evidence type="ECO:0000313" key="4">
    <source>
        <dbReference type="Proteomes" id="UP001152646"/>
    </source>
</evidence>
<gene>
    <name evidence="3" type="ORF">PSALAMII_LOCUS9053</name>
</gene>
<dbReference type="SUPFAM" id="SSF56112">
    <property type="entry name" value="Protein kinase-like (PK-like)"/>
    <property type="match status" value="1"/>
</dbReference>
<organism evidence="3 4">
    <name type="scientific">Penicillium salamii</name>
    <dbReference type="NCBI Taxonomy" id="1612424"/>
    <lineage>
        <taxon>Eukaryota</taxon>
        <taxon>Fungi</taxon>
        <taxon>Dikarya</taxon>
        <taxon>Ascomycota</taxon>
        <taxon>Pezizomycotina</taxon>
        <taxon>Eurotiomycetes</taxon>
        <taxon>Eurotiomycetidae</taxon>
        <taxon>Eurotiales</taxon>
        <taxon>Aspergillaceae</taxon>
        <taxon>Penicillium</taxon>
    </lineage>
</organism>
<name>A0A9W4NTS2_9EURO</name>
<reference evidence="3" key="1">
    <citation type="submission" date="2021-07" db="EMBL/GenBank/DDBJ databases">
        <authorList>
            <person name="Branca A.L. A."/>
        </authorList>
    </citation>
    <scope>NUCLEOTIDE SEQUENCE</scope>
</reference>
<dbReference type="Gene3D" id="3.90.1200.10">
    <property type="match status" value="1"/>
</dbReference>
<evidence type="ECO:0000259" key="2">
    <source>
        <dbReference type="Pfam" id="PF01636"/>
    </source>
</evidence>